<accession>A0AAV9K7R4</accession>
<comment type="caution">
    <text evidence="1">The sequence shown here is derived from an EMBL/GenBank/DDBJ whole genome shotgun (WGS) entry which is preliminary data.</text>
</comment>
<keyword evidence="2" id="KW-1185">Reference proteome</keyword>
<protein>
    <submittedName>
        <fullName evidence="1">Uncharacterized protein</fullName>
    </submittedName>
</protein>
<reference evidence="1 2" key="1">
    <citation type="submission" date="2023-10" db="EMBL/GenBank/DDBJ databases">
        <title>Genome-Wide Identification Analysis in wild type Solanum Pinnatisectum Reveals Some Genes Defensing Phytophthora Infestans.</title>
        <authorList>
            <person name="Sun C."/>
        </authorList>
    </citation>
    <scope>NUCLEOTIDE SEQUENCE [LARGE SCALE GENOMIC DNA]</scope>
    <source>
        <strain evidence="1">LQN</strain>
        <tissue evidence="1">Leaf</tissue>
    </source>
</reference>
<sequence length="122" mass="14027">MILEGYEVGQIDPSKINVLDAINFAIPAWTTNVKDLSLEEIVDTIEKSNDDDEVEDDTIRLGLVTRKETLIASKTLPNFLVHFEKTTPELLDAIRKVRDKLQLYLNFKKKQNTIESYFIKLS</sequence>
<name>A0AAV9K7R4_9SOLN</name>
<dbReference type="AlphaFoldDB" id="A0AAV9K7R4"/>
<proteinExistence type="predicted"/>
<evidence type="ECO:0000313" key="2">
    <source>
        <dbReference type="Proteomes" id="UP001311915"/>
    </source>
</evidence>
<dbReference type="EMBL" id="JAWPEI010000012">
    <property type="protein sequence ID" value="KAK4709379.1"/>
    <property type="molecule type" value="Genomic_DNA"/>
</dbReference>
<organism evidence="1 2">
    <name type="scientific">Solanum pinnatisectum</name>
    <name type="common">tansyleaf nightshade</name>
    <dbReference type="NCBI Taxonomy" id="50273"/>
    <lineage>
        <taxon>Eukaryota</taxon>
        <taxon>Viridiplantae</taxon>
        <taxon>Streptophyta</taxon>
        <taxon>Embryophyta</taxon>
        <taxon>Tracheophyta</taxon>
        <taxon>Spermatophyta</taxon>
        <taxon>Magnoliopsida</taxon>
        <taxon>eudicotyledons</taxon>
        <taxon>Gunneridae</taxon>
        <taxon>Pentapetalae</taxon>
        <taxon>asterids</taxon>
        <taxon>lamiids</taxon>
        <taxon>Solanales</taxon>
        <taxon>Solanaceae</taxon>
        <taxon>Solanoideae</taxon>
        <taxon>Solaneae</taxon>
        <taxon>Solanum</taxon>
    </lineage>
</organism>
<dbReference type="Proteomes" id="UP001311915">
    <property type="component" value="Unassembled WGS sequence"/>
</dbReference>
<evidence type="ECO:0000313" key="1">
    <source>
        <dbReference type="EMBL" id="KAK4709379.1"/>
    </source>
</evidence>
<gene>
    <name evidence="1" type="ORF">R3W88_030304</name>
</gene>